<dbReference type="Pfam" id="PF00528">
    <property type="entry name" value="BPD_transp_1"/>
    <property type="match status" value="1"/>
</dbReference>
<evidence type="ECO:0000259" key="8">
    <source>
        <dbReference type="PROSITE" id="PS50928"/>
    </source>
</evidence>
<dbReference type="SUPFAM" id="SSF161098">
    <property type="entry name" value="MetI-like"/>
    <property type="match status" value="1"/>
</dbReference>
<dbReference type="PANTHER" id="PTHR43744:SF9">
    <property type="entry name" value="POLYGALACTURONAN_RHAMNOGALACTURONAN TRANSPORT SYSTEM PERMEASE PROTEIN YTCP"/>
    <property type="match status" value="1"/>
</dbReference>
<organism evidence="9 10">
    <name type="scientific">Paenibacillus agricola</name>
    <dbReference type="NCBI Taxonomy" id="2716264"/>
    <lineage>
        <taxon>Bacteria</taxon>
        <taxon>Bacillati</taxon>
        <taxon>Bacillota</taxon>
        <taxon>Bacilli</taxon>
        <taxon>Bacillales</taxon>
        <taxon>Paenibacillaceae</taxon>
        <taxon>Paenibacillus</taxon>
    </lineage>
</organism>
<accession>A0ABX0J435</accession>
<feature type="transmembrane region" description="Helical" evidence="7">
    <location>
        <begin position="109"/>
        <end position="133"/>
    </location>
</feature>
<feature type="transmembrane region" description="Helical" evidence="7">
    <location>
        <begin position="181"/>
        <end position="203"/>
    </location>
</feature>
<evidence type="ECO:0000256" key="6">
    <source>
        <dbReference type="ARBA" id="ARBA00023136"/>
    </source>
</evidence>
<name>A0ABX0J435_9BACL</name>
<dbReference type="PROSITE" id="PS50928">
    <property type="entry name" value="ABC_TM1"/>
    <property type="match status" value="1"/>
</dbReference>
<sequence>MDLLRISLQPNFFIGALLTLFALFTFLPFYYVILASVSDPKLITEGELMLYPKGFNLSAYAMILENQKFLHSFMVTITRTTLGLAINLILQLTLAYGLSRSYLPGRKFFMLYIILTMMFNGGIVPTFLIVKATGLMDTIWALVIPAAISTWNVILLRSFFENVPDSLEESARIDGANDLYIFWKIYLPLSLPAIMTIGLFIAVHHWNAFMDAVIYTNSESLQVMQLFLRDMVIHMEMSALMGDMSSVKNDVSSLSLRTASIFLASLPIILAYPFIQRFFIKGVMIGAVKG</sequence>
<evidence type="ECO:0000313" key="9">
    <source>
        <dbReference type="EMBL" id="NHN30175.1"/>
    </source>
</evidence>
<dbReference type="Proteomes" id="UP001165962">
    <property type="component" value="Unassembled WGS sequence"/>
</dbReference>
<dbReference type="PANTHER" id="PTHR43744">
    <property type="entry name" value="ABC TRANSPORTER PERMEASE PROTEIN MG189-RELATED-RELATED"/>
    <property type="match status" value="1"/>
</dbReference>
<protein>
    <submittedName>
        <fullName evidence="9">Carbohydrate ABC transporter permease</fullName>
    </submittedName>
</protein>
<evidence type="ECO:0000313" key="10">
    <source>
        <dbReference type="Proteomes" id="UP001165962"/>
    </source>
</evidence>
<keyword evidence="6 7" id="KW-0472">Membrane</keyword>
<comment type="similarity">
    <text evidence="7">Belongs to the binding-protein-dependent transport system permease family.</text>
</comment>
<evidence type="ECO:0000256" key="3">
    <source>
        <dbReference type="ARBA" id="ARBA00022475"/>
    </source>
</evidence>
<keyword evidence="4 7" id="KW-0812">Transmembrane</keyword>
<evidence type="ECO:0000256" key="1">
    <source>
        <dbReference type="ARBA" id="ARBA00004651"/>
    </source>
</evidence>
<dbReference type="InterPro" id="IPR035906">
    <property type="entry name" value="MetI-like_sf"/>
</dbReference>
<evidence type="ECO:0000256" key="4">
    <source>
        <dbReference type="ARBA" id="ARBA00022692"/>
    </source>
</evidence>
<proteinExistence type="inferred from homology"/>
<gene>
    <name evidence="9" type="ORF">G9U52_10055</name>
</gene>
<evidence type="ECO:0000256" key="2">
    <source>
        <dbReference type="ARBA" id="ARBA00022448"/>
    </source>
</evidence>
<keyword evidence="2 7" id="KW-0813">Transport</keyword>
<comment type="caution">
    <text evidence="9">The sequence shown here is derived from an EMBL/GenBank/DDBJ whole genome shotgun (WGS) entry which is preliminary data.</text>
</comment>
<comment type="subcellular location">
    <subcellularLocation>
        <location evidence="1 7">Cell membrane</location>
        <topology evidence="1 7">Multi-pass membrane protein</topology>
    </subcellularLocation>
</comment>
<dbReference type="EMBL" id="JAAOIW010000003">
    <property type="protein sequence ID" value="NHN30175.1"/>
    <property type="molecule type" value="Genomic_DNA"/>
</dbReference>
<feature type="transmembrane region" description="Helical" evidence="7">
    <location>
        <begin position="12"/>
        <end position="33"/>
    </location>
</feature>
<keyword evidence="3" id="KW-1003">Cell membrane</keyword>
<dbReference type="InterPro" id="IPR000515">
    <property type="entry name" value="MetI-like"/>
</dbReference>
<feature type="domain" description="ABC transmembrane type-1" evidence="8">
    <location>
        <begin position="73"/>
        <end position="272"/>
    </location>
</feature>
<feature type="transmembrane region" description="Helical" evidence="7">
    <location>
        <begin position="73"/>
        <end position="97"/>
    </location>
</feature>
<dbReference type="CDD" id="cd06261">
    <property type="entry name" value="TM_PBP2"/>
    <property type="match status" value="1"/>
</dbReference>
<evidence type="ECO:0000256" key="7">
    <source>
        <dbReference type="RuleBase" id="RU363032"/>
    </source>
</evidence>
<keyword evidence="10" id="KW-1185">Reference proteome</keyword>
<feature type="transmembrane region" description="Helical" evidence="7">
    <location>
        <begin position="139"/>
        <end position="160"/>
    </location>
</feature>
<dbReference type="Gene3D" id="1.10.3720.10">
    <property type="entry name" value="MetI-like"/>
    <property type="match status" value="1"/>
</dbReference>
<feature type="transmembrane region" description="Helical" evidence="7">
    <location>
        <begin position="254"/>
        <end position="275"/>
    </location>
</feature>
<keyword evidence="5 7" id="KW-1133">Transmembrane helix</keyword>
<evidence type="ECO:0000256" key="5">
    <source>
        <dbReference type="ARBA" id="ARBA00022989"/>
    </source>
</evidence>
<reference evidence="9" key="1">
    <citation type="submission" date="2020-03" db="EMBL/GenBank/DDBJ databases">
        <title>Draft sequencing of Paenibacilllus sp. S3N08.</title>
        <authorList>
            <person name="Kim D.-U."/>
        </authorList>
    </citation>
    <scope>NUCLEOTIDE SEQUENCE</scope>
    <source>
        <strain evidence="9">S3N08</strain>
    </source>
</reference>